<accession>A0AAV7RTH7</accession>
<dbReference type="EMBL" id="JANPWB010000009">
    <property type="protein sequence ID" value="KAJ1155604.1"/>
    <property type="molecule type" value="Genomic_DNA"/>
</dbReference>
<proteinExistence type="predicted"/>
<reference evidence="1" key="1">
    <citation type="journal article" date="2022" name="bioRxiv">
        <title>Sequencing and chromosome-scale assembly of the giantPleurodeles waltlgenome.</title>
        <authorList>
            <person name="Brown T."/>
            <person name="Elewa A."/>
            <person name="Iarovenko S."/>
            <person name="Subramanian E."/>
            <person name="Araus A.J."/>
            <person name="Petzold A."/>
            <person name="Susuki M."/>
            <person name="Suzuki K.-i.T."/>
            <person name="Hayashi T."/>
            <person name="Toyoda A."/>
            <person name="Oliveira C."/>
            <person name="Osipova E."/>
            <person name="Leigh N.D."/>
            <person name="Simon A."/>
            <person name="Yun M.H."/>
        </authorList>
    </citation>
    <scope>NUCLEOTIDE SEQUENCE</scope>
    <source>
        <strain evidence="1">20211129_DDA</strain>
        <tissue evidence="1">Liver</tissue>
    </source>
</reference>
<gene>
    <name evidence="1" type="ORF">NDU88_008333</name>
</gene>
<keyword evidence="2" id="KW-1185">Reference proteome</keyword>
<dbReference type="Proteomes" id="UP001066276">
    <property type="component" value="Chromosome 5"/>
</dbReference>
<dbReference type="AlphaFoldDB" id="A0AAV7RTH7"/>
<comment type="caution">
    <text evidence="1">The sequence shown here is derived from an EMBL/GenBank/DDBJ whole genome shotgun (WGS) entry which is preliminary data.</text>
</comment>
<sequence>MPAQTPLPDLATPHATEPWSLLECNDPAGLTSLQPLNTRLRRNTCHLLASLRPREIAVPRCDSWIWTRPEVQGSSDLHQCCLSSAART</sequence>
<organism evidence="1 2">
    <name type="scientific">Pleurodeles waltl</name>
    <name type="common">Iberian ribbed newt</name>
    <dbReference type="NCBI Taxonomy" id="8319"/>
    <lineage>
        <taxon>Eukaryota</taxon>
        <taxon>Metazoa</taxon>
        <taxon>Chordata</taxon>
        <taxon>Craniata</taxon>
        <taxon>Vertebrata</taxon>
        <taxon>Euteleostomi</taxon>
        <taxon>Amphibia</taxon>
        <taxon>Batrachia</taxon>
        <taxon>Caudata</taxon>
        <taxon>Salamandroidea</taxon>
        <taxon>Salamandridae</taxon>
        <taxon>Pleurodelinae</taxon>
        <taxon>Pleurodeles</taxon>
    </lineage>
</organism>
<name>A0AAV7RTH7_PLEWA</name>
<evidence type="ECO:0000313" key="1">
    <source>
        <dbReference type="EMBL" id="KAJ1155604.1"/>
    </source>
</evidence>
<evidence type="ECO:0000313" key="2">
    <source>
        <dbReference type="Proteomes" id="UP001066276"/>
    </source>
</evidence>
<protein>
    <submittedName>
        <fullName evidence="1">Uncharacterized protein</fullName>
    </submittedName>
</protein>